<dbReference type="SUPFAM" id="SSF52540">
    <property type="entry name" value="P-loop containing nucleoside triphosphate hydrolases"/>
    <property type="match status" value="1"/>
</dbReference>
<dbReference type="GO" id="GO:0046872">
    <property type="term" value="F:metal ion binding"/>
    <property type="evidence" value="ECO:0007669"/>
    <property type="project" value="UniProtKB-KW"/>
</dbReference>
<evidence type="ECO:0000259" key="12">
    <source>
        <dbReference type="SMART" id="SM00382"/>
    </source>
</evidence>
<dbReference type="EC" id="2.7.7.7" evidence="11"/>
<evidence type="ECO:0000256" key="9">
    <source>
        <dbReference type="ARBA" id="ARBA00022932"/>
    </source>
</evidence>
<dbReference type="Gene3D" id="1.20.272.10">
    <property type="match status" value="1"/>
</dbReference>
<dbReference type="InterPro" id="IPR008921">
    <property type="entry name" value="DNA_pol3_clamp-load_cplx_C"/>
</dbReference>
<dbReference type="Pfam" id="PF22608">
    <property type="entry name" value="DNAX_ATPase_lid"/>
    <property type="match status" value="1"/>
</dbReference>
<gene>
    <name evidence="11" type="primary">dnaX</name>
    <name evidence="13" type="ORF">UV58_C0019G0001</name>
</gene>
<comment type="caution">
    <text evidence="13">The sequence shown here is derived from an EMBL/GenBank/DDBJ whole genome shotgun (WGS) entry which is preliminary data.</text>
</comment>
<organism evidence="13 14">
    <name type="scientific">Candidatus Wolfebacteria bacterium GW2011_GWC1_43_10</name>
    <dbReference type="NCBI Taxonomy" id="1619011"/>
    <lineage>
        <taxon>Bacteria</taxon>
        <taxon>Candidatus Wolfeibacteriota</taxon>
    </lineage>
</organism>
<evidence type="ECO:0000256" key="8">
    <source>
        <dbReference type="ARBA" id="ARBA00022840"/>
    </source>
</evidence>
<accession>A0A0G1C7I6</accession>
<dbReference type="InterPro" id="IPR050238">
    <property type="entry name" value="DNA_Rep/Repair_Clamp_Loader"/>
</dbReference>
<dbReference type="SUPFAM" id="SSF48019">
    <property type="entry name" value="post-AAA+ oligomerization domain-like"/>
    <property type="match status" value="1"/>
</dbReference>
<dbReference type="Proteomes" id="UP000034810">
    <property type="component" value="Unassembled WGS sequence"/>
</dbReference>
<evidence type="ECO:0000256" key="10">
    <source>
        <dbReference type="ARBA" id="ARBA00049244"/>
    </source>
</evidence>
<dbReference type="GO" id="GO:0006261">
    <property type="term" value="P:DNA-templated DNA replication"/>
    <property type="evidence" value="ECO:0007669"/>
    <property type="project" value="TreeGrafter"/>
</dbReference>
<evidence type="ECO:0000256" key="6">
    <source>
        <dbReference type="ARBA" id="ARBA00022741"/>
    </source>
</evidence>
<evidence type="ECO:0000256" key="1">
    <source>
        <dbReference type="ARBA" id="ARBA00006360"/>
    </source>
</evidence>
<dbReference type="NCBIfam" id="NF004046">
    <property type="entry name" value="PRK05563.1"/>
    <property type="match status" value="1"/>
</dbReference>
<dbReference type="PANTHER" id="PTHR11669">
    <property type="entry name" value="REPLICATION FACTOR C / DNA POLYMERASE III GAMMA-TAU SUBUNIT"/>
    <property type="match status" value="1"/>
</dbReference>
<keyword evidence="4 11" id="KW-0235">DNA replication</keyword>
<proteinExistence type="inferred from homology"/>
<keyword evidence="2 11" id="KW-0808">Transferase</keyword>
<dbReference type="InterPro" id="IPR003593">
    <property type="entry name" value="AAA+_ATPase"/>
</dbReference>
<dbReference type="AlphaFoldDB" id="A0A0G1C7I6"/>
<dbReference type="PANTHER" id="PTHR11669:SF0">
    <property type="entry name" value="PROTEIN STICHEL-LIKE 2"/>
    <property type="match status" value="1"/>
</dbReference>
<dbReference type="GO" id="GO:0009360">
    <property type="term" value="C:DNA polymerase III complex"/>
    <property type="evidence" value="ECO:0007669"/>
    <property type="project" value="InterPro"/>
</dbReference>
<dbReference type="Pfam" id="PF13177">
    <property type="entry name" value="DNA_pol3_delta2"/>
    <property type="match status" value="1"/>
</dbReference>
<dbReference type="Gene3D" id="3.40.50.300">
    <property type="entry name" value="P-loop containing nucleotide triphosphate hydrolases"/>
    <property type="match status" value="1"/>
</dbReference>
<dbReference type="CDD" id="cd00009">
    <property type="entry name" value="AAA"/>
    <property type="match status" value="1"/>
</dbReference>
<evidence type="ECO:0000256" key="4">
    <source>
        <dbReference type="ARBA" id="ARBA00022705"/>
    </source>
</evidence>
<dbReference type="InterPro" id="IPR022754">
    <property type="entry name" value="DNA_pol_III_gamma-3"/>
</dbReference>
<dbReference type="FunFam" id="1.10.8.60:FF:000013">
    <property type="entry name" value="DNA polymerase III subunit gamma/tau"/>
    <property type="match status" value="1"/>
</dbReference>
<dbReference type="SMART" id="SM00382">
    <property type="entry name" value="AAA"/>
    <property type="match status" value="1"/>
</dbReference>
<dbReference type="NCBIfam" id="TIGR02397">
    <property type="entry name" value="dnaX_nterm"/>
    <property type="match status" value="1"/>
</dbReference>
<feature type="non-terminal residue" evidence="13">
    <location>
        <position position="366"/>
    </location>
</feature>
<dbReference type="Pfam" id="PF12169">
    <property type="entry name" value="DNA_pol3_gamma3"/>
    <property type="match status" value="1"/>
</dbReference>
<evidence type="ECO:0000256" key="5">
    <source>
        <dbReference type="ARBA" id="ARBA00022723"/>
    </source>
</evidence>
<evidence type="ECO:0000256" key="11">
    <source>
        <dbReference type="RuleBase" id="RU364063"/>
    </source>
</evidence>
<dbReference type="Gene3D" id="1.10.8.60">
    <property type="match status" value="1"/>
</dbReference>
<dbReference type="GO" id="GO:0005524">
    <property type="term" value="F:ATP binding"/>
    <property type="evidence" value="ECO:0007669"/>
    <property type="project" value="UniProtKB-KW"/>
</dbReference>
<evidence type="ECO:0000256" key="7">
    <source>
        <dbReference type="ARBA" id="ARBA00022833"/>
    </source>
</evidence>
<dbReference type="GO" id="GO:0003887">
    <property type="term" value="F:DNA-directed DNA polymerase activity"/>
    <property type="evidence" value="ECO:0007669"/>
    <property type="project" value="UniProtKB-KW"/>
</dbReference>
<keyword evidence="9 11" id="KW-0239">DNA-directed DNA polymerase</keyword>
<dbReference type="InterPro" id="IPR027417">
    <property type="entry name" value="P-loop_NTPase"/>
</dbReference>
<feature type="domain" description="AAA+ ATPase" evidence="12">
    <location>
        <begin position="35"/>
        <end position="184"/>
    </location>
</feature>
<keyword evidence="5" id="KW-0479">Metal-binding</keyword>
<evidence type="ECO:0000313" key="14">
    <source>
        <dbReference type="Proteomes" id="UP000034810"/>
    </source>
</evidence>
<comment type="catalytic activity">
    <reaction evidence="10 11">
        <text>DNA(n) + a 2'-deoxyribonucleoside 5'-triphosphate = DNA(n+1) + diphosphate</text>
        <dbReference type="Rhea" id="RHEA:22508"/>
        <dbReference type="Rhea" id="RHEA-COMP:17339"/>
        <dbReference type="Rhea" id="RHEA-COMP:17340"/>
        <dbReference type="ChEBI" id="CHEBI:33019"/>
        <dbReference type="ChEBI" id="CHEBI:61560"/>
        <dbReference type="ChEBI" id="CHEBI:173112"/>
        <dbReference type="EC" id="2.7.7.7"/>
    </reaction>
</comment>
<dbReference type="EMBL" id="LCFA01000019">
    <property type="protein sequence ID" value="KKS81600.1"/>
    <property type="molecule type" value="Genomic_DNA"/>
</dbReference>
<comment type="function">
    <text evidence="11">DNA polymerase III is a complex, multichain enzyme responsible for most of the replicative synthesis in bacteria. This DNA polymerase also exhibits 3' to 5' exonuclease activity.</text>
</comment>
<dbReference type="InterPro" id="IPR045085">
    <property type="entry name" value="HLD_clamp_pol_III_gamma_tau"/>
</dbReference>
<comment type="subunit">
    <text evidence="11">DNA polymerase III contains a core (composed of alpha, epsilon and theta chains) that associates with a tau subunit. This core dimerizes to form the POLIII' complex. PolIII' associates with the gamma complex (composed of gamma, delta, delta', psi and chi chains) and with the beta chain to form the complete DNA polymerase III complex.</text>
</comment>
<sequence>MLAIYRKYRPKTLSEIFGQEETVKILQTASAEGKISHAYLFYGSRGTGKTTTARIFTKIVNCQKRQEDSDFFKKGEPCNQCGACRQIDEGRALDIVEIDAASNRGIDEIRDLKENIKTLPAYYKYKVFIVDEVHMLTPPAFNALLKTLEEPPAHVIFILATTEYEKLPATIVSRTQRFHFRKLTLREIVKKLSFICQKEEIKSEPEALEMIAYLAEGSLRDAESLLDQIISLKGKTVTVEYVEMILGKVGFAKTIKMADLLVKKDLKGALEFLYEINNQGHNLFQFNKDLTEYLRRTLSLHLNPQLEKWFEKEIAQSQIKEIQKHAVKIEPEYLIKLIQSLIEAYAQMRYNPFPMVPFEIAIIENL</sequence>
<name>A0A0G1C7I6_9BACT</name>
<keyword evidence="7" id="KW-0862">Zinc</keyword>
<dbReference type="CDD" id="cd18137">
    <property type="entry name" value="HLD_clamp_pol_III_gamma_tau"/>
    <property type="match status" value="1"/>
</dbReference>
<dbReference type="GO" id="GO:0003677">
    <property type="term" value="F:DNA binding"/>
    <property type="evidence" value="ECO:0007669"/>
    <property type="project" value="InterPro"/>
</dbReference>
<dbReference type="FunFam" id="3.40.50.300:FF:000014">
    <property type="entry name" value="DNA polymerase III subunit gamma/tau"/>
    <property type="match status" value="1"/>
</dbReference>
<dbReference type="InterPro" id="IPR012763">
    <property type="entry name" value="DNA_pol_III_sug/sutau_N"/>
</dbReference>
<evidence type="ECO:0000256" key="3">
    <source>
        <dbReference type="ARBA" id="ARBA00022695"/>
    </source>
</evidence>
<reference evidence="13 14" key="1">
    <citation type="journal article" date="2015" name="Nature">
        <title>rRNA introns, odd ribosomes, and small enigmatic genomes across a large radiation of phyla.</title>
        <authorList>
            <person name="Brown C.T."/>
            <person name="Hug L.A."/>
            <person name="Thomas B.C."/>
            <person name="Sharon I."/>
            <person name="Castelle C.J."/>
            <person name="Singh A."/>
            <person name="Wilkins M.J."/>
            <person name="Williams K.H."/>
            <person name="Banfield J.F."/>
        </authorList>
    </citation>
    <scope>NUCLEOTIDE SEQUENCE [LARGE SCALE GENOMIC DNA]</scope>
</reference>
<protein>
    <recommendedName>
        <fullName evidence="11">DNA polymerase III subunit gamma/tau</fullName>
        <ecNumber evidence="11">2.7.7.7</ecNumber>
    </recommendedName>
</protein>
<evidence type="ECO:0000313" key="13">
    <source>
        <dbReference type="EMBL" id="KKS81600.1"/>
    </source>
</evidence>
<keyword evidence="3 11" id="KW-0548">Nucleotidyltransferase</keyword>
<keyword evidence="8 11" id="KW-0067">ATP-binding</keyword>
<comment type="similarity">
    <text evidence="1 11">Belongs to the DnaX/STICHEL family.</text>
</comment>
<keyword evidence="6 11" id="KW-0547">Nucleotide-binding</keyword>
<evidence type="ECO:0000256" key="2">
    <source>
        <dbReference type="ARBA" id="ARBA00022679"/>
    </source>
</evidence>